<evidence type="ECO:0000313" key="5">
    <source>
        <dbReference type="EMBL" id="RFD78356.1"/>
    </source>
</evidence>
<keyword evidence="4" id="KW-0812">Transmembrane</keyword>
<comment type="caution">
    <text evidence="5">The sequence shown here is derived from an EMBL/GenBank/DDBJ whole genome shotgun (WGS) entry which is preliminary data.</text>
</comment>
<dbReference type="Pfam" id="PF02113">
    <property type="entry name" value="Peptidase_S13"/>
    <property type="match status" value="2"/>
</dbReference>
<feature type="compositionally biased region" description="Polar residues" evidence="3">
    <location>
        <begin position="399"/>
        <end position="415"/>
    </location>
</feature>
<keyword evidence="4" id="KW-1133">Transmembrane helix</keyword>
<name>A0A3E1IZA9_GARVA</name>
<dbReference type="GO" id="GO:0004185">
    <property type="term" value="F:serine-type carboxypeptidase activity"/>
    <property type="evidence" value="ECO:0007669"/>
    <property type="project" value="InterPro"/>
</dbReference>
<dbReference type="EMBL" id="LRTV01000010">
    <property type="protein sequence ID" value="RFD78356.1"/>
    <property type="molecule type" value="Genomic_DNA"/>
</dbReference>
<protein>
    <submittedName>
        <fullName evidence="5">Peptidase M15</fullName>
    </submittedName>
</protein>
<evidence type="ECO:0000313" key="6">
    <source>
        <dbReference type="Proteomes" id="UP000259221"/>
    </source>
</evidence>
<feature type="region of interest" description="Disordered" evidence="3">
    <location>
        <begin position="399"/>
        <end position="418"/>
    </location>
</feature>
<comment type="similarity">
    <text evidence="1">Belongs to the peptidase S13 family.</text>
</comment>
<evidence type="ECO:0000256" key="1">
    <source>
        <dbReference type="ARBA" id="ARBA00006096"/>
    </source>
</evidence>
<feature type="compositionally biased region" description="Polar residues" evidence="3">
    <location>
        <begin position="34"/>
        <end position="56"/>
    </location>
</feature>
<feature type="region of interest" description="Disordered" evidence="3">
    <location>
        <begin position="1"/>
        <end position="83"/>
    </location>
</feature>
<feature type="compositionally biased region" description="Low complexity" evidence="3">
    <location>
        <begin position="65"/>
        <end position="81"/>
    </location>
</feature>
<dbReference type="Proteomes" id="UP000259221">
    <property type="component" value="Unassembled WGS sequence"/>
</dbReference>
<organism evidence="5 6">
    <name type="scientific">Gardnerella vaginalis</name>
    <dbReference type="NCBI Taxonomy" id="2702"/>
    <lineage>
        <taxon>Bacteria</taxon>
        <taxon>Bacillati</taxon>
        <taxon>Actinomycetota</taxon>
        <taxon>Actinomycetes</taxon>
        <taxon>Bifidobacteriales</taxon>
        <taxon>Bifidobacteriaceae</taxon>
        <taxon>Gardnerella</taxon>
    </lineage>
</organism>
<dbReference type="SUPFAM" id="SSF56601">
    <property type="entry name" value="beta-lactamase/transpeptidase-like"/>
    <property type="match status" value="1"/>
</dbReference>
<feature type="transmembrane region" description="Helical" evidence="4">
    <location>
        <begin position="110"/>
        <end position="131"/>
    </location>
</feature>
<dbReference type="AlphaFoldDB" id="A0A3E1IZA9"/>
<dbReference type="PANTHER" id="PTHR30023">
    <property type="entry name" value="D-ALANYL-D-ALANINE CARBOXYPEPTIDASE"/>
    <property type="match status" value="1"/>
</dbReference>
<dbReference type="InterPro" id="IPR000667">
    <property type="entry name" value="Peptidase_S13"/>
</dbReference>
<evidence type="ECO:0000256" key="2">
    <source>
        <dbReference type="ARBA" id="ARBA00022801"/>
    </source>
</evidence>
<evidence type="ECO:0000256" key="4">
    <source>
        <dbReference type="SAM" id="Phobius"/>
    </source>
</evidence>
<dbReference type="InterPro" id="IPR012338">
    <property type="entry name" value="Beta-lactam/transpept-like"/>
</dbReference>
<dbReference type="Gene3D" id="3.40.710.10">
    <property type="entry name" value="DD-peptidase/beta-lactamase superfamily"/>
    <property type="match status" value="2"/>
</dbReference>
<gene>
    <name evidence="5" type="ORF">AXE77_05025</name>
</gene>
<dbReference type="GO" id="GO:0000270">
    <property type="term" value="P:peptidoglycan metabolic process"/>
    <property type="evidence" value="ECO:0007669"/>
    <property type="project" value="TreeGrafter"/>
</dbReference>
<feature type="compositionally biased region" description="Basic and acidic residues" evidence="3">
    <location>
        <begin position="1"/>
        <end position="15"/>
    </location>
</feature>
<accession>A0A3E1IZA9</accession>
<dbReference type="PRINTS" id="PR00922">
    <property type="entry name" value="DADACBPTASE3"/>
</dbReference>
<proteinExistence type="inferred from homology"/>
<evidence type="ECO:0000256" key="3">
    <source>
        <dbReference type="SAM" id="MobiDB-lite"/>
    </source>
</evidence>
<sequence>MNDKKGFRKNSDRTRKVSTFSDIEPIDGTYPPIANQTTDLSANQSANQTMDATQPAPQKDTPLDSKVVSANTSNTSSSKPSTIETLSRSCEKYASMLCNGKYPSRWRLPIIGISALLCIAIIVSYCMLDLLDILPGPLTLRPQESALSVAPIRQIKEVPTLAQPVGYGKKISNQKANKLVKDLLSDPSVGNDTSAVIMDARGQIVAERFARTPREPASTLKTLTAAVASRTLDMGATLDTQVFMLPTKTNAPKTASRRAQLVLRGSGDMLLGVGENDIHHVNGRAGLATLANRTAEVLALDKIHEVTLAVDDSLFGAKREPSLVYETDDEHRFYAKTSSVAIDCARQRDIVAQGVDADAGSDFPLSDPNPAASVGRVFAQLLRNKGIQVHAASLSNLTKSAKTKGNQSATSSAPASDSEIPVSFTQSLIVANSQLIAKVSSAPLNEIMGYMLRLSDNTLAEEFGRLTALAAHKSNDPEGGVKAVEEGLHKLHIDTRGLHMSDCSGLSPKSSIRALTLAQVQLLNVARNSGGSAAAQGLSLPGLVGSTRRRLVDPSAKGLLRVKTGSLSNVTSMSGNVSRRGGGVLTFAVIVNNPNNGWGASVAINKFMAELPNL</sequence>
<keyword evidence="4" id="KW-0472">Membrane</keyword>
<reference evidence="5 6" key="1">
    <citation type="submission" date="2016-02" db="EMBL/GenBank/DDBJ databases">
        <authorList>
            <person name="Alioto T."/>
            <person name="Alioto T."/>
        </authorList>
    </citation>
    <scope>NUCLEOTIDE SEQUENCE [LARGE SCALE GENOMIC DNA]</scope>
    <source>
        <strain evidence="5 6">NR010</strain>
    </source>
</reference>
<keyword evidence="2" id="KW-0378">Hydrolase</keyword>
<dbReference type="GO" id="GO:0006508">
    <property type="term" value="P:proteolysis"/>
    <property type="evidence" value="ECO:0007669"/>
    <property type="project" value="InterPro"/>
</dbReference>
<dbReference type="PANTHER" id="PTHR30023:SF0">
    <property type="entry name" value="PENICILLIN-SENSITIVE CARBOXYPEPTIDASE A"/>
    <property type="match status" value="1"/>
</dbReference>
<dbReference type="RefSeq" id="WP_240612665.1">
    <property type="nucleotide sequence ID" value="NZ_LRTV01000010.1"/>
</dbReference>